<feature type="binding site" evidence="11">
    <location>
        <begin position="92"/>
        <end position="97"/>
    </location>
    <ligand>
        <name>ATP</name>
        <dbReference type="ChEBI" id="CHEBI:30616"/>
    </ligand>
</feature>
<dbReference type="CDD" id="cd01428">
    <property type="entry name" value="ADK"/>
    <property type="match status" value="1"/>
</dbReference>
<dbReference type="Gene3D" id="3.40.50.300">
    <property type="entry name" value="P-loop containing nucleotide triphosphate hydrolases"/>
    <property type="match status" value="1"/>
</dbReference>
<dbReference type="InterPro" id="IPR006266">
    <property type="entry name" value="UMP_CMP_kinase"/>
</dbReference>
<feature type="binding site" evidence="11">
    <location>
        <position position="225"/>
    </location>
    <ligand>
        <name>a ribonucleoside 5'-phosphate</name>
        <dbReference type="ChEBI" id="CHEBI:58043"/>
    </ligand>
</feature>
<protein>
    <recommendedName>
        <fullName evidence="11">UMP-CMP kinase</fullName>
        <ecNumber evidence="11">2.7.4.14</ecNumber>
    </recommendedName>
    <alternativeName>
        <fullName evidence="11">Deoxycytidylate kinase</fullName>
        <shortName evidence="11">CK</shortName>
        <shortName evidence="11">dCMP kinase</shortName>
    </alternativeName>
    <alternativeName>
        <fullName evidence="11">Uridine monophosphate/cytidine monophosphate kinase</fullName>
        <shortName evidence="11">UMP/CMP kinase</shortName>
        <shortName evidence="11">UMP/CMPK</shortName>
    </alternativeName>
</protein>
<dbReference type="FunFam" id="3.40.50.300:FF:000315">
    <property type="entry name" value="Adenylate kinase 1"/>
    <property type="match status" value="1"/>
</dbReference>
<comment type="similarity">
    <text evidence="11">Belongs to the adenylate kinase family. UMP-CMP kinase subfamily.</text>
</comment>
<dbReference type="GO" id="GO:0006207">
    <property type="term" value="P:'de novo' pyrimidine nucleobase biosynthetic process"/>
    <property type="evidence" value="ECO:0007669"/>
    <property type="project" value="InterPro"/>
</dbReference>
<keyword evidence="9 11" id="KW-0539">Nucleus</keyword>
<keyword evidence="5 11" id="KW-0547">Nucleotide-binding</keyword>
<dbReference type="GO" id="GO:0050145">
    <property type="term" value="F:nucleoside monophosphate kinase activity"/>
    <property type="evidence" value="ECO:0007669"/>
    <property type="project" value="UniProtKB-ARBA"/>
</dbReference>
<name>A0AA36FBM0_OCTVU</name>
<evidence type="ECO:0000256" key="3">
    <source>
        <dbReference type="ARBA" id="ARBA00022490"/>
    </source>
</evidence>
<dbReference type="InterPro" id="IPR033690">
    <property type="entry name" value="Adenylat_kinase_CS"/>
</dbReference>
<feature type="binding site" evidence="11">
    <location>
        <begin position="140"/>
        <end position="142"/>
    </location>
    <ligand>
        <name>a ribonucleoside 5'-phosphate</name>
        <dbReference type="ChEBI" id="CHEBI:58043"/>
    </ligand>
</feature>
<feature type="binding site" evidence="11">
    <location>
        <begin position="167"/>
        <end position="170"/>
    </location>
    <ligand>
        <name>a ribonucleoside 5'-phosphate</name>
        <dbReference type="ChEBI" id="CHEBI:58043"/>
    </ligand>
</feature>
<dbReference type="PROSITE" id="PS00113">
    <property type="entry name" value="ADENYLATE_KINASE"/>
    <property type="match status" value="1"/>
</dbReference>
<evidence type="ECO:0000256" key="11">
    <source>
        <dbReference type="HAMAP-Rule" id="MF_03172"/>
    </source>
</evidence>
<accession>A0AA36FBM0</accession>
<evidence type="ECO:0000256" key="7">
    <source>
        <dbReference type="ARBA" id="ARBA00022840"/>
    </source>
</evidence>
<comment type="function">
    <text evidence="1">Catalyzes the reversible transfer of the terminal phosphate group between ATP and AMP. Plays an important role in cellular energy homeostasis and in adenine nucleotide metabolism.</text>
</comment>
<comment type="subunit">
    <text evidence="2 11">Monomer.</text>
</comment>
<dbReference type="HAMAP" id="MF_03172">
    <property type="entry name" value="Adenylate_kinase_UMP_CMP_kin"/>
    <property type="match status" value="1"/>
</dbReference>
<dbReference type="GO" id="GO:0005737">
    <property type="term" value="C:cytoplasm"/>
    <property type="evidence" value="ECO:0007669"/>
    <property type="project" value="UniProtKB-SubCell"/>
</dbReference>
<evidence type="ECO:0000256" key="6">
    <source>
        <dbReference type="ARBA" id="ARBA00022777"/>
    </source>
</evidence>
<evidence type="ECO:0000256" key="8">
    <source>
        <dbReference type="ARBA" id="ARBA00022975"/>
    </source>
</evidence>
<proteinExistence type="inferred from homology"/>
<comment type="catalytic activity">
    <reaction evidence="10 11">
        <text>UMP + ATP = UDP + ADP</text>
        <dbReference type="Rhea" id="RHEA:24400"/>
        <dbReference type="ChEBI" id="CHEBI:30616"/>
        <dbReference type="ChEBI" id="CHEBI:57865"/>
        <dbReference type="ChEBI" id="CHEBI:58223"/>
        <dbReference type="ChEBI" id="CHEBI:456216"/>
        <dbReference type="EC" id="2.7.4.14"/>
    </reaction>
</comment>
<comment type="subcellular location">
    <subcellularLocation>
        <location evidence="11">Cytoplasm</location>
    </subcellularLocation>
    <subcellularLocation>
        <location evidence="11">Nucleus</location>
    </subcellularLocation>
</comment>
<comment type="function">
    <text evidence="11">Catalyzes the phosphorylation of pyrimidine nucleoside monophosphates at the expense of ATP. Plays an important role in de novo pyrimidine nucleotide biosynthesis. Has preference for UMP and CMP as phosphate acceptors.</text>
</comment>
<dbReference type="GO" id="GO:0005524">
    <property type="term" value="F:ATP binding"/>
    <property type="evidence" value="ECO:0007669"/>
    <property type="project" value="UniProtKB-KW"/>
</dbReference>
<evidence type="ECO:0000313" key="12">
    <source>
        <dbReference type="EMBL" id="CAI9731572.1"/>
    </source>
</evidence>
<feature type="binding site" evidence="11">
    <location>
        <position position="214"/>
    </location>
    <ligand>
        <name>a ribonucleoside 5'-phosphate</name>
        <dbReference type="ChEBI" id="CHEBI:58043"/>
    </ligand>
</feature>
<dbReference type="InterPro" id="IPR027417">
    <property type="entry name" value="P-loop_NTPase"/>
</dbReference>
<feature type="binding site" evidence="11">
    <location>
        <position position="174"/>
    </location>
    <ligand>
        <name>CMP</name>
        <dbReference type="ChEBI" id="CHEBI:60377"/>
    </ligand>
</feature>
<dbReference type="Proteomes" id="UP001162480">
    <property type="component" value="Chromosome 13"/>
</dbReference>
<keyword evidence="13" id="KW-1185">Reference proteome</keyword>
<feature type="binding site" evidence="11">
    <location>
        <position position="208"/>
    </location>
    <ligand>
        <name>ATP</name>
        <dbReference type="ChEBI" id="CHEBI:30616"/>
    </ligand>
</feature>
<feature type="region of interest" description="LID" evidence="11">
    <location>
        <begin position="207"/>
        <end position="217"/>
    </location>
</feature>
<dbReference type="InterPro" id="IPR000850">
    <property type="entry name" value="Adenylat/UMP-CMP_kin"/>
</dbReference>
<comment type="domain">
    <text evidence="11">Consists of three domains, a large central CORE domain and two small peripheral domains, NMPbind and LID, which undergo movements during catalysis. The LID domain closes over the site of phosphoryl transfer upon ATP binding. Assembling and dissambling the active center during each catalytic cycle provides an effective means to prevent ATP hydrolysis.</text>
</comment>
<keyword evidence="3 11" id="KW-0963">Cytoplasm</keyword>
<dbReference type="PRINTS" id="PR00094">
    <property type="entry name" value="ADENYLTKNASE"/>
</dbReference>
<dbReference type="AlphaFoldDB" id="A0AA36FBM0"/>
<keyword evidence="6 11" id="KW-0418">Kinase</keyword>
<gene>
    <name evidence="12" type="ORF">OCTVUL_1B008504</name>
</gene>
<sequence>MPGSTLAALPRTIVRLKYWKSQVPSRALSITSVRRTDNDDKNFAVSGPVPPKVSNATGCLKYYLKTFIQKSSLSSVIMSKKFNVVFVLGGPGAGKGTQCANIVKNFDYGHLSAGDLLRAERSDPNSQYGALIANHIKEGSIVPVSITCALLKKAMEASGKNNFLIDGFPRNKDNLDGWELEMKETATVKFVLYFSCSEEVCVQRCLKRGETSGRTDDNEESLRKRIVTFNSSTKPVIDHYENLGLVKEVVAESGPSEVFEEVKTLFNNL</sequence>
<evidence type="ECO:0000313" key="13">
    <source>
        <dbReference type="Proteomes" id="UP001162480"/>
    </source>
</evidence>
<dbReference type="NCBIfam" id="TIGR01359">
    <property type="entry name" value="UMP_CMP_kin_fam"/>
    <property type="match status" value="1"/>
</dbReference>
<keyword evidence="7 11" id="KW-0067">ATP-binding</keyword>
<dbReference type="GO" id="GO:0005634">
    <property type="term" value="C:nucleus"/>
    <property type="evidence" value="ECO:0007669"/>
    <property type="project" value="UniProtKB-SubCell"/>
</dbReference>
<evidence type="ECO:0000256" key="10">
    <source>
        <dbReference type="ARBA" id="ARBA00048116"/>
    </source>
</evidence>
<evidence type="ECO:0000256" key="1">
    <source>
        <dbReference type="ARBA" id="ARBA00003053"/>
    </source>
</evidence>
<keyword evidence="8 11" id="KW-0665">Pyrimidine biosynthesis</keyword>
<dbReference type="PANTHER" id="PTHR23359">
    <property type="entry name" value="NUCLEOTIDE KINASE"/>
    <property type="match status" value="1"/>
</dbReference>
<evidence type="ECO:0000256" key="5">
    <source>
        <dbReference type="ARBA" id="ARBA00022741"/>
    </source>
</evidence>
<dbReference type="HAMAP" id="MF_00235">
    <property type="entry name" value="Adenylate_kinase_Adk"/>
    <property type="match status" value="1"/>
</dbReference>
<organism evidence="12 13">
    <name type="scientific">Octopus vulgaris</name>
    <name type="common">Common octopus</name>
    <dbReference type="NCBI Taxonomy" id="6645"/>
    <lineage>
        <taxon>Eukaryota</taxon>
        <taxon>Metazoa</taxon>
        <taxon>Spiralia</taxon>
        <taxon>Lophotrochozoa</taxon>
        <taxon>Mollusca</taxon>
        <taxon>Cephalopoda</taxon>
        <taxon>Coleoidea</taxon>
        <taxon>Octopodiformes</taxon>
        <taxon>Octopoda</taxon>
        <taxon>Incirrata</taxon>
        <taxon>Octopodidae</taxon>
        <taxon>Octopus</taxon>
    </lineage>
</organism>
<feature type="binding site" evidence="11">
    <location>
        <position position="253"/>
    </location>
    <ligand>
        <name>ATP</name>
        <dbReference type="ChEBI" id="CHEBI:30616"/>
    </ligand>
</feature>
<keyword evidence="4 11" id="KW-0808">Transferase</keyword>
<reference evidence="12" key="1">
    <citation type="submission" date="2023-08" db="EMBL/GenBank/DDBJ databases">
        <authorList>
            <person name="Alioto T."/>
            <person name="Alioto T."/>
            <person name="Gomez Garrido J."/>
        </authorList>
    </citation>
    <scope>NUCLEOTIDE SEQUENCE</scope>
</reference>
<evidence type="ECO:0000256" key="4">
    <source>
        <dbReference type="ARBA" id="ARBA00022679"/>
    </source>
</evidence>
<dbReference type="SUPFAM" id="SSF52540">
    <property type="entry name" value="P-loop containing nucleoside triphosphate hydrolases"/>
    <property type="match status" value="1"/>
</dbReference>
<dbReference type="EMBL" id="OX597826">
    <property type="protein sequence ID" value="CAI9731572.1"/>
    <property type="molecule type" value="Genomic_DNA"/>
</dbReference>
<feature type="region of interest" description="NMPbind" evidence="11">
    <location>
        <begin position="112"/>
        <end position="142"/>
    </location>
</feature>
<dbReference type="EC" id="2.7.4.14" evidence="11"/>
<dbReference type="GO" id="GO:0006221">
    <property type="term" value="P:pyrimidine nucleotide biosynthetic process"/>
    <property type="evidence" value="ECO:0007669"/>
    <property type="project" value="UniProtKB-UniRule"/>
</dbReference>
<dbReference type="Pfam" id="PF00406">
    <property type="entry name" value="ADK"/>
    <property type="match status" value="1"/>
</dbReference>
<feature type="binding site" evidence="11">
    <location>
        <position position="118"/>
    </location>
    <ligand>
        <name>a ribonucleoside 5'-phosphate</name>
        <dbReference type="ChEBI" id="CHEBI:58043"/>
    </ligand>
</feature>
<evidence type="ECO:0000256" key="2">
    <source>
        <dbReference type="ARBA" id="ARBA00011245"/>
    </source>
</evidence>
<comment type="catalytic activity">
    <reaction evidence="11">
        <text>CMP + ATP = CDP + ADP</text>
        <dbReference type="Rhea" id="RHEA:11600"/>
        <dbReference type="ChEBI" id="CHEBI:30616"/>
        <dbReference type="ChEBI" id="CHEBI:58069"/>
        <dbReference type="ChEBI" id="CHEBI:60377"/>
        <dbReference type="ChEBI" id="CHEBI:456216"/>
        <dbReference type="EC" id="2.7.4.14"/>
    </reaction>
</comment>
<comment type="catalytic activity">
    <reaction evidence="11">
        <text>dCMP + ATP = dCDP + ADP</text>
        <dbReference type="Rhea" id="RHEA:25094"/>
        <dbReference type="ChEBI" id="CHEBI:30616"/>
        <dbReference type="ChEBI" id="CHEBI:57566"/>
        <dbReference type="ChEBI" id="CHEBI:58593"/>
        <dbReference type="ChEBI" id="CHEBI:456216"/>
        <dbReference type="EC" id="2.7.4.14"/>
    </reaction>
</comment>
<comment type="cofactor">
    <cofactor evidence="11">
        <name>Mg(2+)</name>
        <dbReference type="ChEBI" id="CHEBI:18420"/>
    </cofactor>
    <text evidence="11">Binds 1 Mg(2+) ion per monomer.</text>
</comment>
<evidence type="ECO:0000256" key="9">
    <source>
        <dbReference type="ARBA" id="ARBA00023242"/>
    </source>
</evidence>